<keyword evidence="2" id="KW-0645">Protease</keyword>
<gene>
    <name evidence="9" type="ORF">F3Y22_tig00113725pilonHSYRG01389</name>
</gene>
<dbReference type="Gene3D" id="3.40.395.10">
    <property type="entry name" value="Adenoviral Proteinase, Chain A"/>
    <property type="match status" value="1"/>
</dbReference>
<evidence type="ECO:0000259" key="8">
    <source>
        <dbReference type="Pfam" id="PF13963"/>
    </source>
</evidence>
<organism evidence="9 10">
    <name type="scientific">Hibiscus syriacus</name>
    <name type="common">Rose of Sharon</name>
    <dbReference type="NCBI Taxonomy" id="106335"/>
    <lineage>
        <taxon>Eukaryota</taxon>
        <taxon>Viridiplantae</taxon>
        <taxon>Streptophyta</taxon>
        <taxon>Embryophyta</taxon>
        <taxon>Tracheophyta</taxon>
        <taxon>Spermatophyta</taxon>
        <taxon>Magnoliopsida</taxon>
        <taxon>eudicotyledons</taxon>
        <taxon>Gunneridae</taxon>
        <taxon>Pentapetalae</taxon>
        <taxon>rosids</taxon>
        <taxon>malvids</taxon>
        <taxon>Malvales</taxon>
        <taxon>Malvaceae</taxon>
        <taxon>Malvoideae</taxon>
        <taxon>Hibiscus</taxon>
    </lineage>
</organism>
<comment type="caution">
    <text evidence="9">The sequence shown here is derived from an EMBL/GenBank/DDBJ whole genome shotgun (WGS) entry which is preliminary data.</text>
</comment>
<sequence>MDKACISSDRLSDAYEVGVNIFLDFEQSNDPNSYLIRCPCIHCINLWHHSIQTVRYYLFAYGFDESYKVCSFHGERQPKLDSRCPNKSIPPEFDYTRDMLYVAFRDVEKDSDSLKSLLEECEKPLYVGSKYNALSGLLKFQHIKGQFGWSEASFEVLLGALKYVLPLNNRIPNSLYDAKKLLKGVGLQYEKIHACENDCVLFWKEHKNASQCPTCGTSHWKKNTKNVPSKVLWYFPPIPRFKRMFSSPEMAQNLTWHAQGRANNGMLSHPRDSPSWKLVDRTWKEFGEEKRNLRLALSADGINPHKSLSSKHSCWPVILITYNLPSYLCMTRKFMMLTLLISSPKQPGNNIDVYLAPLIADLKLLWETGVKTYDVYKKEYFNLRAILLWTINDFPAYGNLLGRFLPLQHPLRKRKKDFNNQQEDGVIKQPLSGEEIYDYLTGFETSWDVMHIEKNVCESVYGTLLNLHGKTKDGLRARQDLEAMGIKPELQTQPIGNRTWLLPACYTLNTTEKHQFYETLSTIKVPDGYCSNFKNLVSDDVSKMNGLKSNDCHVLMQQLLPFAIKGVLHMKVRKTIIEKYFPPSFFDVMIHLMVHLVREVRLCGPVHFRWMYPFERYMKTLKGYVRNHHRPEGCIAECYVAEKALEFCSDYLKNMKSIGNPHECVDERIRTGKPLSRDTVDVVDAKLLDEAHLYVLRNTADVEPYIEQHMLELKDHNPRASRNSKWLQTQHSRTFISWLKTKVDTHFANGEDICESVRWLAKGPCFAVKKYSGFAINEYRFHTTSQDESRTTQCSGVSLVAHAMQIASAKDSNPVYGAVTYYGRIQEIWDIDYCIFTVPVFMCDWVDSRGIKKDDFGFTVVNFARLDHQSERFILTSQAKQVFYVQDQQDVNLSVVSFTPHKMYKYGANGETDDMLEYHVVLSTMDLDKSSSHDKDSKQRGLTIKGKTTKGKVIVTYNKKGVSIGVEATKLASFEGMVARSMVPITYATWSRKNTLQSIGTKWKNFKHYMYKKFIEKFKNDPNANLLNPPEMYPYLKINEWKVFVSQRLSKKWEEISQKGKKIRGQHRYNHRLSRKGYAGLTLEIMQETRKEEVEIDRALLWKKERQMKKGGYDPNVQIVVDKMKSQTLGEVSCGTNDMLTQALGTQEQRGRVRGMCKFVRPHQYFVLPNTVKNYLDGEKKNIEKRFNQIEGAIEKLQKGINHASEGASCKGWGKVDFEDNPPEELLDTSCYLAIDIASNIVAKGIIVKHNDLSGENIEVMMEMSVQGEALLPFPLDEEFIYKVKDAVGFLVKWPRHLVIRCSDLEKVLAFMGKKRVNGDEVEKEKEEGTPKRERKKEKEEETPQRKRTIAQMRTRLRVESNRVLKVFACMVDIQLKNVESVKVQCEDDMFGYESFTYITWEDFEVVFTVDEMTGSAITCYMIRHWVLAVIDMKATSCYYLDSLGPTNVHQQLKQVIDAAMKLYNAQSGSNKRVSLNWINVLCPRQLGGTECGYYVCKFMKEIVENGL</sequence>
<dbReference type="InterPro" id="IPR038765">
    <property type="entry name" value="Papain-like_cys_pep_sf"/>
</dbReference>
<feature type="domain" description="DUF4216" evidence="6">
    <location>
        <begin position="830"/>
        <end position="891"/>
    </location>
</feature>
<dbReference type="InterPro" id="IPR004242">
    <property type="entry name" value="Transposase_21"/>
</dbReference>
<evidence type="ECO:0000256" key="4">
    <source>
        <dbReference type="SAM" id="MobiDB-lite"/>
    </source>
</evidence>
<proteinExistence type="inferred from homology"/>
<evidence type="ECO:0000256" key="1">
    <source>
        <dbReference type="ARBA" id="ARBA00005234"/>
    </source>
</evidence>
<name>A0A6A2WNA6_HIBSY</name>
<dbReference type="Pfam" id="PF13952">
    <property type="entry name" value="DUF4216"/>
    <property type="match status" value="1"/>
</dbReference>
<dbReference type="EMBL" id="VEPZ02001720">
    <property type="protein sequence ID" value="KAE8661608.1"/>
    <property type="molecule type" value="Genomic_DNA"/>
</dbReference>
<comment type="similarity">
    <text evidence="1">Belongs to the peptidase C48 family.</text>
</comment>
<feature type="domain" description="Transposase-associated" evidence="8">
    <location>
        <begin position="8"/>
        <end position="75"/>
    </location>
</feature>
<dbReference type="PANTHER" id="PTHR48258:SF8">
    <property type="entry name" value="DUF4216 DOMAIN-CONTAINING PROTEIN"/>
    <property type="match status" value="1"/>
</dbReference>
<dbReference type="Pfam" id="PF13960">
    <property type="entry name" value="DUF4218"/>
    <property type="match status" value="1"/>
</dbReference>
<dbReference type="Pfam" id="PF13963">
    <property type="entry name" value="Transpos_assoc"/>
    <property type="match status" value="1"/>
</dbReference>
<feature type="region of interest" description="Disordered" evidence="4">
    <location>
        <begin position="1320"/>
        <end position="1349"/>
    </location>
</feature>
<evidence type="ECO:0000259" key="6">
    <source>
        <dbReference type="Pfam" id="PF13952"/>
    </source>
</evidence>
<reference evidence="9" key="1">
    <citation type="submission" date="2019-09" db="EMBL/GenBank/DDBJ databases">
        <title>Draft genome information of white flower Hibiscus syriacus.</title>
        <authorList>
            <person name="Kim Y.-M."/>
        </authorList>
    </citation>
    <scope>NUCLEOTIDE SEQUENCE [LARGE SCALE GENOMIC DNA]</scope>
    <source>
        <strain evidence="9">YM2019G1</strain>
    </source>
</reference>
<dbReference type="InterPro" id="IPR029480">
    <property type="entry name" value="Transpos_assoc"/>
</dbReference>
<evidence type="ECO:0000259" key="7">
    <source>
        <dbReference type="Pfam" id="PF13960"/>
    </source>
</evidence>
<feature type="domain" description="Ubiquitin-like protease family profile" evidence="5">
    <location>
        <begin position="1425"/>
        <end position="1506"/>
    </location>
</feature>
<evidence type="ECO:0008006" key="11">
    <source>
        <dbReference type="Google" id="ProtNLM"/>
    </source>
</evidence>
<evidence type="ECO:0000256" key="2">
    <source>
        <dbReference type="ARBA" id="ARBA00022670"/>
    </source>
</evidence>
<dbReference type="SUPFAM" id="SSF54001">
    <property type="entry name" value="Cysteine proteinases"/>
    <property type="match status" value="1"/>
</dbReference>
<feature type="compositionally biased region" description="Basic and acidic residues" evidence="4">
    <location>
        <begin position="1320"/>
        <end position="1345"/>
    </location>
</feature>
<dbReference type="InterPro" id="IPR003653">
    <property type="entry name" value="Peptidase_C48_C"/>
</dbReference>
<dbReference type="Pfam" id="PF02992">
    <property type="entry name" value="Transposase_21"/>
    <property type="match status" value="1"/>
</dbReference>
<keyword evidence="3" id="KW-0378">Hydrolase</keyword>
<protein>
    <recommendedName>
        <fullName evidence="11">Ubiquitin-like protease family profile domain-containing protein</fullName>
    </recommendedName>
</protein>
<dbReference type="InterPro" id="IPR025312">
    <property type="entry name" value="DUF4216"/>
</dbReference>
<dbReference type="Pfam" id="PF02902">
    <property type="entry name" value="Peptidase_C48"/>
    <property type="match status" value="1"/>
</dbReference>
<dbReference type="PANTHER" id="PTHR48258">
    <property type="entry name" value="DUF4218 DOMAIN-CONTAINING PROTEIN-RELATED"/>
    <property type="match status" value="1"/>
</dbReference>
<evidence type="ECO:0000313" key="10">
    <source>
        <dbReference type="Proteomes" id="UP000436088"/>
    </source>
</evidence>
<dbReference type="GO" id="GO:0006508">
    <property type="term" value="P:proteolysis"/>
    <property type="evidence" value="ECO:0007669"/>
    <property type="project" value="UniProtKB-KW"/>
</dbReference>
<evidence type="ECO:0000313" key="9">
    <source>
        <dbReference type="EMBL" id="KAE8661608.1"/>
    </source>
</evidence>
<accession>A0A6A2WNA6</accession>
<keyword evidence="10" id="KW-1185">Reference proteome</keyword>
<dbReference type="GO" id="GO:0008234">
    <property type="term" value="F:cysteine-type peptidase activity"/>
    <property type="evidence" value="ECO:0007669"/>
    <property type="project" value="InterPro"/>
</dbReference>
<evidence type="ECO:0000256" key="3">
    <source>
        <dbReference type="ARBA" id="ARBA00022801"/>
    </source>
</evidence>
<dbReference type="Proteomes" id="UP000436088">
    <property type="component" value="Unassembled WGS sequence"/>
</dbReference>
<dbReference type="InterPro" id="IPR025452">
    <property type="entry name" value="DUF4218"/>
</dbReference>
<evidence type="ECO:0000259" key="5">
    <source>
        <dbReference type="Pfam" id="PF02902"/>
    </source>
</evidence>
<feature type="domain" description="DUF4218" evidence="7">
    <location>
        <begin position="574"/>
        <end position="660"/>
    </location>
</feature>